<dbReference type="EMBL" id="CP104694">
    <property type="protein sequence ID" value="UXI68376.1"/>
    <property type="molecule type" value="Genomic_DNA"/>
</dbReference>
<dbReference type="Proteomes" id="UP001064632">
    <property type="component" value="Chromosome"/>
</dbReference>
<organism evidence="1 2">
    <name type="scientific">Tahibacter amnicola</name>
    <dbReference type="NCBI Taxonomy" id="2976241"/>
    <lineage>
        <taxon>Bacteria</taxon>
        <taxon>Pseudomonadati</taxon>
        <taxon>Pseudomonadota</taxon>
        <taxon>Gammaproteobacteria</taxon>
        <taxon>Lysobacterales</taxon>
        <taxon>Rhodanobacteraceae</taxon>
        <taxon>Tahibacter</taxon>
    </lineage>
</organism>
<evidence type="ECO:0000313" key="1">
    <source>
        <dbReference type="EMBL" id="UXI68376.1"/>
    </source>
</evidence>
<dbReference type="RefSeq" id="WP_261695336.1">
    <property type="nucleotide sequence ID" value="NZ_CP104694.1"/>
</dbReference>
<keyword evidence="2" id="KW-1185">Reference proteome</keyword>
<proteinExistence type="predicted"/>
<evidence type="ECO:0000313" key="2">
    <source>
        <dbReference type="Proteomes" id="UP001064632"/>
    </source>
</evidence>
<name>A0ABY6BEB6_9GAMM</name>
<reference evidence="1" key="1">
    <citation type="submission" date="2022-09" db="EMBL/GenBank/DDBJ databases">
        <title>Tahibacter sp. nov., isolated from a fresh water.</title>
        <authorList>
            <person name="Baek J.H."/>
            <person name="Lee J.K."/>
            <person name="Kim J.M."/>
            <person name="Jeon C.O."/>
        </authorList>
    </citation>
    <scope>NUCLEOTIDE SEQUENCE</scope>
    <source>
        <strain evidence="1">W38</strain>
    </source>
</reference>
<protein>
    <submittedName>
        <fullName evidence="1">Uncharacterized protein</fullName>
    </submittedName>
</protein>
<sequence>MADSSVGSGPTAALDLQAGAVLGYAALARLPQLLARIVSAAQPDDTDLLAPVSALRDETAQALSHAPALSGHLRALAPARCIELMRAIARSDATFFQQLASTLDRHAPPAPDQDEALVRAQRLGQIFAPDRLERITRIMGSYRDV</sequence>
<accession>A0ABY6BEB6</accession>
<gene>
    <name evidence="1" type="ORF">N4264_01610</name>
</gene>